<dbReference type="HOGENOM" id="CLU_003340_0_0_1"/>
<sequence length="1234" mass="144018">EEDFGFAQTYSEHEAQSSQTQLEMMENELAGKQQEIEDLSRELEQMRAACGTEGLQQLQEFEAAVKQRDGIITQLTANLQQARKEKDDIMREFLELTEQSQKLKIRFQQVKKTKTKTNTTLLAFVAVQSLTQAALQCFTYAGQQLGAKEMLNTNCLKKKKKSTEEQWLSLSSEKFKKKKKKNESEKEGFNGRVIKEKDELIEFLKEKLKEQENTESHLNEQKMNLEKFLAEVKEQLSQRDQETETLQLELKNSKQRERQSSDEIKQLMGTVEALQKRYHKGSQSETEIVQKKELEMQRKLEQLRAELDEMYGQQIVQMKLELQQHHTLEIDRLSAQHKAELEKTSSRPVSNVTNEEQIHLMNMAINELNVKLQDTSLEKDQVKQEMSRQLEKLLKEKSALESRIENLIQDLNFAREQLHRTRQNLTDQEHKLGEVDELQLTIEDLKSQLAAMSEATKELESKHEAEVTNYKIKLEMLEKEKDAVLDRMAESQEAELERLRTQLLFSNEEELTKLKEDLEKQHKLNIENLRDDLAIKHKQQLETVQKDLNLKLEALNCERESLVTEKNQLISEISKLKEELQQSKENSKTEEMILQINELQMEVEALRKEEKEKGTLEQEIQELHVRTELLEKQTKEKEDEMKKKVEELEKEKNVLEEKLETYVSVRENESSLLVRADVGRLAMDPNLQKRIEALSIENEKLKKQEIELKEEIERQRNTFSFAERNFEVNFQELQDELACLMKAKAELEEEKSIREAEYAAKLKALDEEPHHLEMSKGSLSGLTVTVFEACKESKAELMEAFESEVVEKDTTELMEKLEIAQREKNELSLRLSDISEQLELRQLEIIQLQQELGSVKAEKEQMLLKCKELELIISKREIDIGQDGETDSSDAVAGCIDSYTESSTHKESEQQIKLLQEKLISLEMSLQNVTLERNQLQLQQLKDRSVTEPSTVATAQTEKELLQQQLDALKTEQNELRLQMEAQRICLTQVYSAQLVLVREHLETEKEHALSCLKRELTTAHTQEVKQLQQMHQQELQDLKGQRTDGETRSSQAFIKKLSKVVSEECLQLIKSFSTILGEEFMTTLKSEELPNVIGTDEEQNTELQLHTSEAKALLTSLQMLEQNILGECNRLTALQTQLENEYNKKTLSVLFLFGFFNCVTDLKEQLKVRSARLEEIEKLKMEFSQQRKELEDQHSQEIERLRSYYQEQSKETEERYKTEIFHLQHSLEEATKS</sequence>
<feature type="coiled-coil region" evidence="5">
    <location>
        <begin position="538"/>
        <end position="757"/>
    </location>
</feature>
<reference evidence="7" key="2">
    <citation type="submission" date="2025-08" db="UniProtKB">
        <authorList>
            <consortium name="Ensembl"/>
        </authorList>
    </citation>
    <scope>IDENTIFICATION</scope>
</reference>
<feature type="coiled-coil region" evidence="5">
    <location>
        <begin position="365"/>
        <end position="509"/>
    </location>
</feature>
<evidence type="ECO:0008006" key="9">
    <source>
        <dbReference type="Google" id="ProtNLM"/>
    </source>
</evidence>
<dbReference type="GO" id="GO:0005801">
    <property type="term" value="C:cis-Golgi network"/>
    <property type="evidence" value="ECO:0007669"/>
    <property type="project" value="TreeGrafter"/>
</dbReference>
<dbReference type="GO" id="GO:0015459">
    <property type="term" value="F:potassium channel regulator activity"/>
    <property type="evidence" value="ECO:0007669"/>
    <property type="project" value="TreeGrafter"/>
</dbReference>
<dbReference type="GO" id="GO:1903358">
    <property type="term" value="P:regulation of Golgi organization"/>
    <property type="evidence" value="ECO:0007669"/>
    <property type="project" value="TreeGrafter"/>
</dbReference>
<evidence type="ECO:0000256" key="6">
    <source>
        <dbReference type="SAM" id="MobiDB-lite"/>
    </source>
</evidence>
<feature type="coiled-coil region" evidence="5">
    <location>
        <begin position="286"/>
        <end position="313"/>
    </location>
</feature>
<organism evidence="7 8">
    <name type="scientific">Latimeria chalumnae</name>
    <name type="common">Coelacanth</name>
    <dbReference type="NCBI Taxonomy" id="7897"/>
    <lineage>
        <taxon>Eukaryota</taxon>
        <taxon>Metazoa</taxon>
        <taxon>Chordata</taxon>
        <taxon>Craniata</taxon>
        <taxon>Vertebrata</taxon>
        <taxon>Euteleostomi</taxon>
        <taxon>Coelacanthiformes</taxon>
        <taxon>Coelacanthidae</taxon>
        <taxon>Latimeria</taxon>
    </lineage>
</organism>
<evidence type="ECO:0000256" key="5">
    <source>
        <dbReference type="SAM" id="Coils"/>
    </source>
</evidence>
<reference evidence="7" key="3">
    <citation type="submission" date="2025-09" db="UniProtKB">
        <authorList>
            <consortium name="Ensembl"/>
        </authorList>
    </citation>
    <scope>IDENTIFICATION</scope>
</reference>
<feature type="coiled-coil region" evidence="5">
    <location>
        <begin position="1160"/>
        <end position="1208"/>
    </location>
</feature>
<evidence type="ECO:0000256" key="4">
    <source>
        <dbReference type="ARBA" id="ARBA00023212"/>
    </source>
</evidence>
<feature type="coiled-coil region" evidence="5">
    <location>
        <begin position="194"/>
        <end position="249"/>
    </location>
</feature>
<keyword evidence="4" id="KW-0206">Cytoskeleton</keyword>
<dbReference type="GO" id="GO:0007165">
    <property type="term" value="P:signal transduction"/>
    <property type="evidence" value="ECO:0007669"/>
    <property type="project" value="InterPro"/>
</dbReference>
<name>H3AHT1_LATCH</name>
<dbReference type="PANTHER" id="PTHR44981:SF1">
    <property type="entry name" value="A-KINASE ANCHOR PROTEIN 9"/>
    <property type="match status" value="1"/>
</dbReference>
<dbReference type="Bgee" id="ENSLACG00000008123">
    <property type="expression patterns" value="Expressed in muscle tissue and 3 other cell types or tissues"/>
</dbReference>
<dbReference type="GO" id="GO:0034237">
    <property type="term" value="F:protein kinase A regulatory subunit binding"/>
    <property type="evidence" value="ECO:0007669"/>
    <property type="project" value="TreeGrafter"/>
</dbReference>
<dbReference type="EMBL" id="AFYH01178085">
    <property type="status" value="NOT_ANNOTATED_CDS"/>
    <property type="molecule type" value="Genomic_DNA"/>
</dbReference>
<dbReference type="AlphaFoldDB" id="H3AHT1"/>
<dbReference type="GO" id="GO:0060307">
    <property type="term" value="P:regulation of ventricular cardiac muscle cell membrane repolarization"/>
    <property type="evidence" value="ECO:0007669"/>
    <property type="project" value="TreeGrafter"/>
</dbReference>
<feature type="region of interest" description="Disordered" evidence="6">
    <location>
        <begin position="1"/>
        <end position="22"/>
    </location>
</feature>
<evidence type="ECO:0000313" key="8">
    <source>
        <dbReference type="Proteomes" id="UP000008672"/>
    </source>
</evidence>
<feature type="coiled-coil region" evidence="5">
    <location>
        <begin position="810"/>
        <end position="865"/>
    </location>
</feature>
<dbReference type="GO" id="GO:0097060">
    <property type="term" value="C:synaptic membrane"/>
    <property type="evidence" value="ECO:0007669"/>
    <property type="project" value="TreeGrafter"/>
</dbReference>
<accession>H3AHT1</accession>
<dbReference type="GO" id="GO:0005813">
    <property type="term" value="C:centrosome"/>
    <property type="evidence" value="ECO:0007669"/>
    <property type="project" value="UniProtKB-SubCell"/>
</dbReference>
<reference evidence="8" key="1">
    <citation type="submission" date="2011-08" db="EMBL/GenBank/DDBJ databases">
        <title>The draft genome of Latimeria chalumnae.</title>
        <authorList>
            <person name="Di Palma F."/>
            <person name="Alfoldi J."/>
            <person name="Johnson J."/>
            <person name="Berlin A."/>
            <person name="Gnerre S."/>
            <person name="Jaffe D."/>
            <person name="MacCallum I."/>
            <person name="Young S."/>
            <person name="Walker B.J."/>
            <person name="Lander E."/>
            <person name="Lindblad-Toh K."/>
        </authorList>
    </citation>
    <scope>NUCLEOTIDE SEQUENCE [LARGE SCALE GENOMIC DNA]</scope>
    <source>
        <strain evidence="8">Wild caught</strain>
    </source>
</reference>
<evidence type="ECO:0000256" key="1">
    <source>
        <dbReference type="ARBA" id="ARBA00004300"/>
    </source>
</evidence>
<comment type="subcellular location">
    <subcellularLocation>
        <location evidence="1">Cytoplasm</location>
        <location evidence="1">Cytoskeleton</location>
        <location evidence="1">Microtubule organizing center</location>
        <location evidence="1">Centrosome</location>
    </subcellularLocation>
</comment>
<keyword evidence="8" id="KW-1185">Reference proteome</keyword>
<dbReference type="EMBL" id="AFYH01178086">
    <property type="status" value="NOT_ANNOTATED_CDS"/>
    <property type="molecule type" value="Genomic_DNA"/>
</dbReference>
<evidence type="ECO:0000313" key="7">
    <source>
        <dbReference type="Ensembl" id="ENSLACP00000009202.1"/>
    </source>
</evidence>
<dbReference type="InterPro" id="IPR028745">
    <property type="entry name" value="AKAP9/Pericentrin"/>
</dbReference>
<dbReference type="EMBL" id="AFYH01178087">
    <property type="status" value="NOT_ANNOTATED_CDS"/>
    <property type="molecule type" value="Genomic_DNA"/>
</dbReference>
<dbReference type="OMA" id="GMAPINR"/>
<proteinExistence type="predicted"/>
<dbReference type="InParanoid" id="H3AHT1"/>
<dbReference type="GO" id="GO:0051661">
    <property type="term" value="P:maintenance of centrosome location"/>
    <property type="evidence" value="ECO:0007669"/>
    <property type="project" value="TreeGrafter"/>
</dbReference>
<dbReference type="Proteomes" id="UP000008672">
    <property type="component" value="Unassembled WGS sequence"/>
</dbReference>
<keyword evidence="3 5" id="KW-0175">Coiled coil</keyword>
<feature type="coiled-coil region" evidence="5">
    <location>
        <begin position="905"/>
        <end position="979"/>
    </location>
</feature>
<dbReference type="EMBL" id="AFYH01178084">
    <property type="status" value="NOT_ANNOTATED_CDS"/>
    <property type="molecule type" value="Genomic_DNA"/>
</dbReference>
<dbReference type="GeneTree" id="ENSGT00730000110871"/>
<evidence type="ECO:0000256" key="2">
    <source>
        <dbReference type="ARBA" id="ARBA00022490"/>
    </source>
</evidence>
<dbReference type="GO" id="GO:0005795">
    <property type="term" value="C:Golgi stack"/>
    <property type="evidence" value="ECO:0007669"/>
    <property type="project" value="TreeGrafter"/>
</dbReference>
<dbReference type="STRING" id="7897.ENSLACP00000009202"/>
<keyword evidence="2" id="KW-0963">Cytoplasm</keyword>
<evidence type="ECO:0000256" key="3">
    <source>
        <dbReference type="ARBA" id="ARBA00023054"/>
    </source>
</evidence>
<dbReference type="eggNOG" id="ENOG502QV16">
    <property type="taxonomic scope" value="Eukaryota"/>
</dbReference>
<protein>
    <recommendedName>
        <fullName evidence="9">A-kinase anchoring protein 9</fullName>
    </recommendedName>
</protein>
<dbReference type="GO" id="GO:0060090">
    <property type="term" value="F:molecular adaptor activity"/>
    <property type="evidence" value="ECO:0007669"/>
    <property type="project" value="InterPro"/>
</dbReference>
<dbReference type="PANTHER" id="PTHR44981">
    <property type="entry name" value="PERICENTRIN-LIKE PROTEIN, ISOFORM F"/>
    <property type="match status" value="1"/>
</dbReference>
<dbReference type="Ensembl" id="ENSLACT00000009273.1">
    <property type="protein sequence ID" value="ENSLACP00000009202.1"/>
    <property type="gene ID" value="ENSLACG00000008123.1"/>
</dbReference>